<evidence type="ECO:0000313" key="8">
    <source>
        <dbReference type="EMBL" id="KAK6958411.1"/>
    </source>
</evidence>
<comment type="caution">
    <text evidence="8">The sequence shown here is derived from an EMBL/GenBank/DDBJ whole genome shotgun (WGS) entry which is preliminary data.</text>
</comment>
<protein>
    <recommendedName>
        <fullName evidence="7">Rhodopsin domain-containing protein</fullName>
    </recommendedName>
</protein>
<dbReference type="AlphaFoldDB" id="A0AAX6N1U2"/>
<evidence type="ECO:0000259" key="7">
    <source>
        <dbReference type="Pfam" id="PF20684"/>
    </source>
</evidence>
<organism evidence="8 9">
    <name type="scientific">Daldinia eschscholtzii</name>
    <dbReference type="NCBI Taxonomy" id="292717"/>
    <lineage>
        <taxon>Eukaryota</taxon>
        <taxon>Fungi</taxon>
        <taxon>Dikarya</taxon>
        <taxon>Ascomycota</taxon>
        <taxon>Pezizomycotina</taxon>
        <taxon>Sordariomycetes</taxon>
        <taxon>Xylariomycetidae</taxon>
        <taxon>Xylariales</taxon>
        <taxon>Hypoxylaceae</taxon>
        <taxon>Daldinia</taxon>
    </lineage>
</organism>
<dbReference type="Proteomes" id="UP001369815">
    <property type="component" value="Unassembled WGS sequence"/>
</dbReference>
<proteinExistence type="inferred from homology"/>
<accession>A0AAX6N1U2</accession>
<dbReference type="GO" id="GO:0016020">
    <property type="term" value="C:membrane"/>
    <property type="evidence" value="ECO:0007669"/>
    <property type="project" value="UniProtKB-SubCell"/>
</dbReference>
<keyword evidence="9" id="KW-1185">Reference proteome</keyword>
<sequence>MAANLTQEDILDLPAEAPPPGVVPNFENPSRILSNAEAALHGLYALSTVMFFIKMYTQLRISRKVEREDYVLILTWLLYTGAFEPVGTLLVRTPYGAHQWEITLRVFSRYLFIQYCEMVIWVIAMLLVKITILLQYLRIFTTPGVRDFTFWASHALLYLNIAYYIAFTFIQMFPCNPRQMFWDKTITDGHCMDIFAANVSGAVVCLVSDLAILVLPQRILFKLNVRTSRKIGLCILFAIGIFACTTSTVRLYYNIRLWQTQTDISHQLGNISIWGTAQLPTGFLIICLPSVPKLLNHLRSKPWAVRLETSLRSLSRQSTKKAPQMRTNILTIGGGGNNNLKQTVVSDVEFRELMATNTDLGSLTSFADSHRG</sequence>
<evidence type="ECO:0000256" key="3">
    <source>
        <dbReference type="ARBA" id="ARBA00022989"/>
    </source>
</evidence>
<reference evidence="8 9" key="1">
    <citation type="journal article" date="2024" name="Front Chem Biol">
        <title>Unveiling the potential of Daldinia eschscholtzii MFLUCC 19-0629 through bioactivity and bioinformatics studies for enhanced sustainable agriculture production.</title>
        <authorList>
            <person name="Brooks S."/>
            <person name="Weaver J.A."/>
            <person name="Klomchit A."/>
            <person name="Alharthi S.A."/>
            <person name="Onlamun T."/>
            <person name="Nurani R."/>
            <person name="Vong T.K."/>
            <person name="Alberti F."/>
            <person name="Greco C."/>
        </authorList>
    </citation>
    <scope>NUCLEOTIDE SEQUENCE [LARGE SCALE GENOMIC DNA]</scope>
    <source>
        <strain evidence="8">MFLUCC 19-0629</strain>
    </source>
</reference>
<feature type="domain" description="Rhodopsin" evidence="7">
    <location>
        <begin position="54"/>
        <end position="296"/>
    </location>
</feature>
<gene>
    <name evidence="8" type="ORF">Daesc_001211</name>
</gene>
<dbReference type="PANTHER" id="PTHR33048">
    <property type="entry name" value="PTH11-LIKE INTEGRAL MEMBRANE PROTEIN (AFU_ORTHOLOGUE AFUA_5G11245)"/>
    <property type="match status" value="1"/>
</dbReference>
<evidence type="ECO:0000256" key="2">
    <source>
        <dbReference type="ARBA" id="ARBA00022692"/>
    </source>
</evidence>
<feature type="transmembrane region" description="Helical" evidence="6">
    <location>
        <begin position="155"/>
        <end position="174"/>
    </location>
</feature>
<evidence type="ECO:0000313" key="9">
    <source>
        <dbReference type="Proteomes" id="UP001369815"/>
    </source>
</evidence>
<evidence type="ECO:0000256" key="6">
    <source>
        <dbReference type="SAM" id="Phobius"/>
    </source>
</evidence>
<dbReference type="InterPro" id="IPR049326">
    <property type="entry name" value="Rhodopsin_dom_fungi"/>
</dbReference>
<dbReference type="PANTHER" id="PTHR33048:SF160">
    <property type="entry name" value="SAT4 FAMILY MEMBRANE PROTEIN"/>
    <property type="match status" value="1"/>
</dbReference>
<name>A0AAX6N1U2_9PEZI</name>
<evidence type="ECO:0000256" key="4">
    <source>
        <dbReference type="ARBA" id="ARBA00023136"/>
    </source>
</evidence>
<comment type="similarity">
    <text evidence="5">Belongs to the SAT4 family.</text>
</comment>
<keyword evidence="3 6" id="KW-1133">Transmembrane helix</keyword>
<feature type="transmembrane region" description="Helical" evidence="6">
    <location>
        <begin position="231"/>
        <end position="253"/>
    </location>
</feature>
<evidence type="ECO:0000256" key="5">
    <source>
        <dbReference type="ARBA" id="ARBA00038359"/>
    </source>
</evidence>
<comment type="subcellular location">
    <subcellularLocation>
        <location evidence="1">Membrane</location>
        <topology evidence="1">Multi-pass membrane protein</topology>
    </subcellularLocation>
</comment>
<feature type="transmembrane region" description="Helical" evidence="6">
    <location>
        <begin position="111"/>
        <end position="134"/>
    </location>
</feature>
<keyword evidence="2 6" id="KW-0812">Transmembrane</keyword>
<dbReference type="InterPro" id="IPR052337">
    <property type="entry name" value="SAT4-like"/>
</dbReference>
<dbReference type="Pfam" id="PF20684">
    <property type="entry name" value="Fung_rhodopsin"/>
    <property type="match status" value="1"/>
</dbReference>
<feature type="transmembrane region" description="Helical" evidence="6">
    <location>
        <begin position="194"/>
        <end position="215"/>
    </location>
</feature>
<evidence type="ECO:0000256" key="1">
    <source>
        <dbReference type="ARBA" id="ARBA00004141"/>
    </source>
</evidence>
<keyword evidence="4 6" id="KW-0472">Membrane</keyword>
<dbReference type="EMBL" id="JBANMG010000001">
    <property type="protein sequence ID" value="KAK6958411.1"/>
    <property type="molecule type" value="Genomic_DNA"/>
</dbReference>